<sequence>MTLFPGTKDQMWRWQTSNGDYGKFYLALSSEALGVRFRHNELHSECNRKCEALSRQLYELRTELERLRIGARLHGPPGGKPGCRSPTSHNGDCNYAARAREPCADVFHTTHDIHYNGGCRTEPQILEDHLKADHPRLVKKVQPVNPVGTSSFQQESGRKGESTPDGGADSRSERLHFDDRTPESGGGSYGSGVNQMSRSPRAHETRVQGYAAAPRKLVPNATDKMADNTPRVHKEGNTHGEGSSKRKHYDGIGGSSSSGGAQGENESRYAASREREIPRYLPHDSLKSSGRGKKILPPSQRYNFYRYYGFAGQGAKTSRGWNPK</sequence>
<protein>
    <submittedName>
        <fullName evidence="2">Uncharacterized protein</fullName>
    </submittedName>
</protein>
<dbReference type="Proteomes" id="UP001605036">
    <property type="component" value="Unassembled WGS sequence"/>
</dbReference>
<gene>
    <name evidence="2" type="ORF">R1flu_028729</name>
</gene>
<dbReference type="EMBL" id="JBHFFA010000008">
    <property type="protein sequence ID" value="KAL2610156.1"/>
    <property type="molecule type" value="Genomic_DNA"/>
</dbReference>
<feature type="compositionally biased region" description="Gly residues" evidence="1">
    <location>
        <begin position="251"/>
        <end position="262"/>
    </location>
</feature>
<name>A0ABD1XQE0_9MARC</name>
<evidence type="ECO:0000313" key="3">
    <source>
        <dbReference type="Proteomes" id="UP001605036"/>
    </source>
</evidence>
<evidence type="ECO:0000256" key="1">
    <source>
        <dbReference type="SAM" id="MobiDB-lite"/>
    </source>
</evidence>
<evidence type="ECO:0000313" key="2">
    <source>
        <dbReference type="EMBL" id="KAL2610156.1"/>
    </source>
</evidence>
<accession>A0ABD1XQE0</accession>
<feature type="compositionally biased region" description="Basic and acidic residues" evidence="1">
    <location>
        <begin position="156"/>
        <end position="182"/>
    </location>
</feature>
<feature type="region of interest" description="Disordered" evidence="1">
    <location>
        <begin position="137"/>
        <end position="297"/>
    </location>
</feature>
<dbReference type="AlphaFoldDB" id="A0ABD1XQE0"/>
<reference evidence="2 3" key="1">
    <citation type="submission" date="2024-09" db="EMBL/GenBank/DDBJ databases">
        <title>Chromosome-scale assembly of Riccia fluitans.</title>
        <authorList>
            <person name="Paukszto L."/>
            <person name="Sawicki J."/>
            <person name="Karawczyk K."/>
            <person name="Piernik-Szablinska J."/>
            <person name="Szczecinska M."/>
            <person name="Mazdziarz M."/>
        </authorList>
    </citation>
    <scope>NUCLEOTIDE SEQUENCE [LARGE SCALE GENOMIC DNA]</scope>
    <source>
        <strain evidence="2">Rf_01</strain>
        <tissue evidence="2">Aerial parts of the thallus</tissue>
    </source>
</reference>
<proteinExistence type="predicted"/>
<keyword evidence="3" id="KW-1185">Reference proteome</keyword>
<comment type="caution">
    <text evidence="2">The sequence shown here is derived from an EMBL/GenBank/DDBJ whole genome shotgun (WGS) entry which is preliminary data.</text>
</comment>
<feature type="compositionally biased region" description="Basic and acidic residues" evidence="1">
    <location>
        <begin position="265"/>
        <end position="286"/>
    </location>
</feature>
<feature type="compositionally biased region" description="Basic and acidic residues" evidence="1">
    <location>
        <begin position="224"/>
        <end position="244"/>
    </location>
</feature>
<organism evidence="2 3">
    <name type="scientific">Riccia fluitans</name>
    <dbReference type="NCBI Taxonomy" id="41844"/>
    <lineage>
        <taxon>Eukaryota</taxon>
        <taxon>Viridiplantae</taxon>
        <taxon>Streptophyta</taxon>
        <taxon>Embryophyta</taxon>
        <taxon>Marchantiophyta</taxon>
        <taxon>Marchantiopsida</taxon>
        <taxon>Marchantiidae</taxon>
        <taxon>Marchantiales</taxon>
        <taxon>Ricciaceae</taxon>
        <taxon>Riccia</taxon>
    </lineage>
</organism>